<evidence type="ECO:0000256" key="5">
    <source>
        <dbReference type="ARBA" id="ARBA00023239"/>
    </source>
</evidence>
<dbReference type="EMBL" id="CAEMXZ010000001">
    <property type="protein sequence ID" value="CAB4322318.1"/>
    <property type="molecule type" value="Genomic_DNA"/>
</dbReference>
<evidence type="ECO:0000256" key="3">
    <source>
        <dbReference type="ARBA" id="ARBA00023027"/>
    </source>
</evidence>
<evidence type="ECO:0000259" key="6">
    <source>
        <dbReference type="Pfam" id="PF01761"/>
    </source>
</evidence>
<dbReference type="AlphaFoldDB" id="A0A6J5YFG8"/>
<evidence type="ECO:0000256" key="4">
    <source>
        <dbReference type="ARBA" id="ARBA00023141"/>
    </source>
</evidence>
<dbReference type="InterPro" id="IPR030960">
    <property type="entry name" value="DHQS/DOIS_N"/>
</dbReference>
<dbReference type="InterPro" id="IPR056179">
    <property type="entry name" value="DHQS_C"/>
</dbReference>
<evidence type="ECO:0000256" key="2">
    <source>
        <dbReference type="ARBA" id="ARBA00022605"/>
    </source>
</evidence>
<proteinExistence type="predicted"/>
<dbReference type="PANTHER" id="PTHR43622:SF7">
    <property type="entry name" value="3-DEHYDROQUINATE SYNTHASE, CHLOROPLASTIC"/>
    <property type="match status" value="1"/>
</dbReference>
<dbReference type="Gene3D" id="3.40.50.1970">
    <property type="match status" value="1"/>
</dbReference>
<dbReference type="PANTHER" id="PTHR43622">
    <property type="entry name" value="3-DEHYDROQUINATE SYNTHASE"/>
    <property type="match status" value="1"/>
</dbReference>
<keyword evidence="3" id="KW-0520">NAD</keyword>
<dbReference type="GO" id="GO:0003856">
    <property type="term" value="F:3-dehydroquinate synthase activity"/>
    <property type="evidence" value="ECO:0007669"/>
    <property type="project" value="TreeGrafter"/>
</dbReference>
<evidence type="ECO:0000259" key="7">
    <source>
        <dbReference type="Pfam" id="PF24621"/>
    </source>
</evidence>
<organism evidence="8">
    <name type="scientific">freshwater metagenome</name>
    <dbReference type="NCBI Taxonomy" id="449393"/>
    <lineage>
        <taxon>unclassified sequences</taxon>
        <taxon>metagenomes</taxon>
        <taxon>ecological metagenomes</taxon>
    </lineage>
</organism>
<keyword evidence="5" id="KW-0456">Lyase</keyword>
<dbReference type="GO" id="GO:0009073">
    <property type="term" value="P:aromatic amino acid family biosynthetic process"/>
    <property type="evidence" value="ECO:0007669"/>
    <property type="project" value="UniProtKB-KW"/>
</dbReference>
<dbReference type="Pfam" id="PF24621">
    <property type="entry name" value="DHQS_C"/>
    <property type="match status" value="1"/>
</dbReference>
<dbReference type="CDD" id="cd08195">
    <property type="entry name" value="DHQS"/>
    <property type="match status" value="1"/>
</dbReference>
<dbReference type="GO" id="GO:0008652">
    <property type="term" value="P:amino acid biosynthetic process"/>
    <property type="evidence" value="ECO:0007669"/>
    <property type="project" value="UniProtKB-KW"/>
</dbReference>
<feature type="domain" description="3-dehydroquinate synthase C-terminal" evidence="7">
    <location>
        <begin position="190"/>
        <end position="300"/>
    </location>
</feature>
<dbReference type="InterPro" id="IPR050071">
    <property type="entry name" value="Dehydroquinate_synthase"/>
</dbReference>
<reference evidence="8" key="1">
    <citation type="submission" date="2020-05" db="EMBL/GenBank/DDBJ databases">
        <authorList>
            <person name="Chiriac C."/>
            <person name="Salcher M."/>
            <person name="Ghai R."/>
            <person name="Kavagutti S V."/>
        </authorList>
    </citation>
    <scope>NUCLEOTIDE SEQUENCE</scope>
</reference>
<dbReference type="SUPFAM" id="SSF56796">
    <property type="entry name" value="Dehydroquinate synthase-like"/>
    <property type="match status" value="1"/>
</dbReference>
<dbReference type="Pfam" id="PF01761">
    <property type="entry name" value="DHQ_synthase"/>
    <property type="match status" value="1"/>
</dbReference>
<accession>A0A6J5YFG8</accession>
<name>A0A6J5YFG8_9ZZZZ</name>
<evidence type="ECO:0000313" key="8">
    <source>
        <dbReference type="EMBL" id="CAB4322318.1"/>
    </source>
</evidence>
<feature type="domain" description="3-dehydroquinate synthase N-terminal" evidence="6">
    <location>
        <begin position="57"/>
        <end position="169"/>
    </location>
</feature>
<keyword evidence="2" id="KW-0028">Amino-acid biosynthesis</keyword>
<sequence length="339" mass="35786">MITIPVALSDNPYDVLVGNGVRHELARVIPAGVKRVAVVTQAGIGISVDPGREHRVFEMPDGETAKTMSTVESLCSEFSRWGLTRSDCVVAVGGGIVTDTAGFAAAVYHRGIPVVHVSTTLLGQIDAAIGGKTGVNLPEGKNLVGAFWQPAAVLCDTGLLSTLPPREYRSGLGELAKYHFLGGGDLDALPLDERVAACVAIKAEVVVDDEREGGRRATLNYGHTLAHAIEIAGDHDLRHGEAVAVGLIFAAELAYRLGRISEARVAEHRRVVAAYDLPSTLPLGLRSDELIALMGRDKKALDGLTFVLDGPEGVESITGVPLEHIEAAIDAIRSEGDRS</sequence>
<dbReference type="Gene3D" id="1.20.1090.10">
    <property type="entry name" value="Dehydroquinate synthase-like - alpha domain"/>
    <property type="match status" value="1"/>
</dbReference>
<protein>
    <submittedName>
        <fullName evidence="8">Unannotated protein</fullName>
    </submittedName>
</protein>
<gene>
    <name evidence="8" type="ORF">UFOPK1392_00052</name>
</gene>
<keyword evidence="4" id="KW-0057">Aromatic amino acid biosynthesis</keyword>
<evidence type="ECO:0000256" key="1">
    <source>
        <dbReference type="ARBA" id="ARBA00001911"/>
    </source>
</evidence>
<comment type="cofactor">
    <cofactor evidence="1">
        <name>NAD(+)</name>
        <dbReference type="ChEBI" id="CHEBI:57540"/>
    </cofactor>
</comment>